<keyword evidence="2" id="KW-0547">Nucleotide-binding</keyword>
<keyword evidence="2" id="KW-0479">Metal-binding</keyword>
<evidence type="ECO:0000259" key="3">
    <source>
        <dbReference type="Pfam" id="PF00586"/>
    </source>
</evidence>
<comment type="miscellaneous">
    <text evidence="2">Reaction mechanism of ThiL seems to utilize a direct, inline transfer of the gamma-phosphate of ATP to TMP rather than a phosphorylated enzyme intermediate.</text>
</comment>
<dbReference type="InterPro" id="IPR036676">
    <property type="entry name" value="PurM-like_C_sf"/>
</dbReference>
<dbReference type="SUPFAM" id="SSF55326">
    <property type="entry name" value="PurM N-terminal domain-like"/>
    <property type="match status" value="1"/>
</dbReference>
<dbReference type="GO" id="GO:0009229">
    <property type="term" value="P:thiamine diphosphate biosynthetic process"/>
    <property type="evidence" value="ECO:0007669"/>
    <property type="project" value="UniProtKB-UniRule"/>
</dbReference>
<evidence type="ECO:0000313" key="5">
    <source>
        <dbReference type="Proteomes" id="UP000190961"/>
    </source>
</evidence>
<feature type="binding site" evidence="2">
    <location>
        <position position="61"/>
    </location>
    <ligand>
        <name>substrate</name>
    </ligand>
</feature>
<feature type="binding site" evidence="2">
    <location>
        <position position="38"/>
    </location>
    <ligand>
        <name>Mg(2+)</name>
        <dbReference type="ChEBI" id="CHEBI:18420"/>
        <label>3</label>
    </ligand>
</feature>
<feature type="binding site" evidence="2">
    <location>
        <position position="236"/>
    </location>
    <ligand>
        <name>ATP</name>
        <dbReference type="ChEBI" id="CHEBI:30616"/>
    </ligand>
</feature>
<sequence>MSETRSEISQLGEFGLIDRISKNFTLQNKSSIKGIGDDAAVIDTGDDYLLISTDMLVEGIHFDLAYMPLQHLGYKAVAVNVSDIAAMNGKAEQITVSIALTNRFSVEAIDALYQGIKAACTNYKVDLVGGDTTSSTSGLIISISVTGRVKKDKVAYRNGAKANDIICVTGDLGAAFMGLQVLVREKEVYIADPNMQPDLEKYEYLVSRQLRPDARTEIIFDLEEAGVKPTSMIDVSDGLASELFHISKNSGVGIRIFEDKIPVDQVTFETAIDFKLDPITCALNGGEDYELLFTIEQSDYEKIKNHPDIHSIGYMHDKKDQNIMLSKQGTVVPLQAQGWNHFTNDPQT</sequence>
<dbReference type="STRING" id="688867.SAMN05660236_3885"/>
<dbReference type="EC" id="2.7.4.16" evidence="2"/>
<dbReference type="EMBL" id="FUZU01000002">
    <property type="protein sequence ID" value="SKC79184.1"/>
    <property type="molecule type" value="Genomic_DNA"/>
</dbReference>
<dbReference type="OrthoDB" id="9802811at2"/>
<dbReference type="Proteomes" id="UP000190961">
    <property type="component" value="Unassembled WGS sequence"/>
</dbReference>
<dbReference type="CDD" id="cd02194">
    <property type="entry name" value="ThiL"/>
    <property type="match status" value="1"/>
</dbReference>
<dbReference type="Pfam" id="PF00586">
    <property type="entry name" value="AIRS"/>
    <property type="match status" value="1"/>
</dbReference>
<feature type="binding site" evidence="2">
    <location>
        <position position="234"/>
    </location>
    <ligand>
        <name>Mg(2+)</name>
        <dbReference type="ChEBI" id="CHEBI:18420"/>
        <label>3</label>
    </ligand>
</feature>
<keyword evidence="2" id="KW-0460">Magnesium</keyword>
<dbReference type="GO" id="GO:0000287">
    <property type="term" value="F:magnesium ion binding"/>
    <property type="evidence" value="ECO:0007669"/>
    <property type="project" value="UniProtKB-UniRule"/>
</dbReference>
<dbReference type="GO" id="GO:0009030">
    <property type="term" value="F:thiamine-phosphate kinase activity"/>
    <property type="evidence" value="ECO:0007669"/>
    <property type="project" value="UniProtKB-UniRule"/>
</dbReference>
<name>A0A1T5LTG7_9BACT</name>
<dbReference type="GO" id="GO:0009228">
    <property type="term" value="P:thiamine biosynthetic process"/>
    <property type="evidence" value="ECO:0007669"/>
    <property type="project" value="UniProtKB-KW"/>
</dbReference>
<feature type="binding site" evidence="2">
    <location>
        <position position="53"/>
    </location>
    <ligand>
        <name>Mg(2+)</name>
        <dbReference type="ChEBI" id="CHEBI:18420"/>
        <label>1</label>
    </ligand>
</feature>
<comment type="function">
    <text evidence="2">Catalyzes the ATP-dependent phosphorylation of thiamine-monophosphate (TMP) to form thiamine-pyrophosphate (TPP), the active form of vitamin B1.</text>
</comment>
<feature type="binding site" evidence="2">
    <location>
        <position position="157"/>
    </location>
    <ligand>
        <name>ATP</name>
        <dbReference type="ChEBI" id="CHEBI:30616"/>
    </ligand>
</feature>
<accession>A0A1T5LTG7</accession>
<reference evidence="4 5" key="1">
    <citation type="submission" date="2017-02" db="EMBL/GenBank/DDBJ databases">
        <authorList>
            <person name="Peterson S.W."/>
        </authorList>
    </citation>
    <scope>NUCLEOTIDE SEQUENCE [LARGE SCALE GENOMIC DNA]</scope>
    <source>
        <strain evidence="4 5">DSM 25262</strain>
    </source>
</reference>
<dbReference type="HAMAP" id="MF_02128">
    <property type="entry name" value="TMP_kinase"/>
    <property type="match status" value="1"/>
</dbReference>
<proteinExistence type="inferred from homology"/>
<feature type="binding site" evidence="2">
    <location>
        <position position="38"/>
    </location>
    <ligand>
        <name>Mg(2+)</name>
        <dbReference type="ChEBI" id="CHEBI:18420"/>
        <label>4</label>
    </ligand>
</feature>
<keyword evidence="2 4" id="KW-0418">Kinase</keyword>
<feature type="binding site" evidence="2">
    <location>
        <position position="287"/>
    </location>
    <ligand>
        <name>substrate</name>
    </ligand>
</feature>
<comment type="catalytic activity">
    <reaction evidence="2">
        <text>thiamine phosphate + ATP = thiamine diphosphate + ADP</text>
        <dbReference type="Rhea" id="RHEA:15913"/>
        <dbReference type="ChEBI" id="CHEBI:30616"/>
        <dbReference type="ChEBI" id="CHEBI:37575"/>
        <dbReference type="ChEBI" id="CHEBI:58937"/>
        <dbReference type="ChEBI" id="CHEBI:456216"/>
        <dbReference type="EC" id="2.7.4.16"/>
    </reaction>
</comment>
<feature type="binding site" evidence="2">
    <location>
        <position position="113"/>
    </location>
    <ligand>
        <name>ATP</name>
        <dbReference type="ChEBI" id="CHEBI:30616"/>
    </ligand>
</feature>
<dbReference type="SUPFAM" id="SSF56042">
    <property type="entry name" value="PurM C-terminal domain-like"/>
    <property type="match status" value="1"/>
</dbReference>
<feature type="binding site" evidence="2">
    <location>
        <position position="54"/>
    </location>
    <ligand>
        <name>Mg(2+)</name>
        <dbReference type="ChEBI" id="CHEBI:18420"/>
        <label>2</label>
    </ligand>
</feature>
<dbReference type="GO" id="GO:0005524">
    <property type="term" value="F:ATP binding"/>
    <property type="evidence" value="ECO:0007669"/>
    <property type="project" value="UniProtKB-UniRule"/>
</dbReference>
<organism evidence="4 5">
    <name type="scientific">Ohtaekwangia koreensis</name>
    <dbReference type="NCBI Taxonomy" id="688867"/>
    <lineage>
        <taxon>Bacteria</taxon>
        <taxon>Pseudomonadati</taxon>
        <taxon>Bacteroidota</taxon>
        <taxon>Cytophagia</taxon>
        <taxon>Cytophagales</taxon>
        <taxon>Fulvivirgaceae</taxon>
        <taxon>Ohtaekwangia</taxon>
    </lineage>
</organism>
<comment type="pathway">
    <text evidence="2">Cofactor biosynthesis; thiamine diphosphate biosynthesis; thiamine diphosphate from thiamine phosphate: step 1/1.</text>
</comment>
<feature type="binding site" evidence="2">
    <location>
        <begin position="130"/>
        <end position="131"/>
    </location>
    <ligand>
        <name>ATP</name>
        <dbReference type="ChEBI" id="CHEBI:30616"/>
    </ligand>
</feature>
<dbReference type="RefSeq" id="WP_079688391.1">
    <property type="nucleotide sequence ID" value="NZ_FUZU01000002.1"/>
</dbReference>
<feature type="domain" description="PurM-like N-terminal" evidence="3">
    <location>
        <begin position="36"/>
        <end position="149"/>
    </location>
</feature>
<feature type="binding site" evidence="2">
    <location>
        <position position="54"/>
    </location>
    <ligand>
        <name>Mg(2+)</name>
        <dbReference type="ChEBI" id="CHEBI:18420"/>
        <label>1</label>
    </ligand>
</feature>
<dbReference type="PANTHER" id="PTHR30270">
    <property type="entry name" value="THIAMINE-MONOPHOSPHATE KINASE"/>
    <property type="match status" value="1"/>
</dbReference>
<protein>
    <recommendedName>
        <fullName evidence="2">Thiamine-monophosphate kinase</fullName>
        <shortName evidence="2">TMP kinase</shortName>
        <shortName evidence="2">Thiamine-phosphate kinase</shortName>
        <ecNumber evidence="2">2.7.4.16</ecNumber>
    </recommendedName>
</protein>
<gene>
    <name evidence="2" type="primary">thiL</name>
    <name evidence="4" type="ORF">SAMN05660236_3885</name>
</gene>
<keyword evidence="2" id="KW-0808">Transferase</keyword>
<dbReference type="InterPro" id="IPR036921">
    <property type="entry name" value="PurM-like_N_sf"/>
</dbReference>
<dbReference type="AlphaFoldDB" id="A0A1T5LTG7"/>
<feature type="binding site" evidence="2">
    <location>
        <position position="83"/>
    </location>
    <ligand>
        <name>Mg(2+)</name>
        <dbReference type="ChEBI" id="CHEBI:18420"/>
        <label>4</label>
    </ligand>
</feature>
<keyword evidence="5" id="KW-1185">Reference proteome</keyword>
<evidence type="ECO:0000313" key="4">
    <source>
        <dbReference type="EMBL" id="SKC79184.1"/>
    </source>
</evidence>
<dbReference type="UniPathway" id="UPA00060">
    <property type="reaction ID" value="UER00142"/>
</dbReference>
<comment type="similarity">
    <text evidence="2">Belongs to the thiamine-monophosphate kinase family.</text>
</comment>
<feature type="binding site" evidence="2">
    <location>
        <position position="52"/>
    </location>
    <ligand>
        <name>Mg(2+)</name>
        <dbReference type="ChEBI" id="CHEBI:18420"/>
        <label>4</label>
    </ligand>
</feature>
<feature type="binding site" evidence="2">
    <location>
        <position position="83"/>
    </location>
    <ligand>
        <name>Mg(2+)</name>
        <dbReference type="ChEBI" id="CHEBI:18420"/>
        <label>2</label>
    </ligand>
</feature>
<dbReference type="Gene3D" id="3.90.650.10">
    <property type="entry name" value="PurM-like C-terminal domain"/>
    <property type="match status" value="1"/>
</dbReference>
<dbReference type="PANTHER" id="PTHR30270:SF0">
    <property type="entry name" value="THIAMINE-MONOPHOSPHATE KINASE"/>
    <property type="match status" value="1"/>
</dbReference>
<dbReference type="PIRSF" id="PIRSF005303">
    <property type="entry name" value="Thiam_monoph_kin"/>
    <property type="match status" value="1"/>
</dbReference>
<dbReference type="Gene3D" id="3.30.1330.10">
    <property type="entry name" value="PurM-like, N-terminal domain"/>
    <property type="match status" value="1"/>
</dbReference>
<dbReference type="InterPro" id="IPR016188">
    <property type="entry name" value="PurM-like_N"/>
</dbReference>
<keyword evidence="2" id="KW-0067">ATP-binding</keyword>
<feature type="binding site" evidence="2">
    <location>
        <position position="131"/>
    </location>
    <ligand>
        <name>Mg(2+)</name>
        <dbReference type="ChEBI" id="CHEBI:18420"/>
        <label>1</label>
    </ligand>
</feature>
<keyword evidence="1 2" id="KW-0784">Thiamine biosynthesis</keyword>
<evidence type="ECO:0000256" key="1">
    <source>
        <dbReference type="ARBA" id="ARBA00022977"/>
    </source>
</evidence>
<feature type="binding site" evidence="2">
    <location>
        <position position="237"/>
    </location>
    <ligand>
        <name>Mg(2+)</name>
        <dbReference type="ChEBI" id="CHEBI:18420"/>
        <label>5</label>
    </ligand>
</feature>
<dbReference type="InterPro" id="IPR006283">
    <property type="entry name" value="ThiL-like"/>
</dbReference>
<feature type="binding site" evidence="2">
    <location>
        <position position="339"/>
    </location>
    <ligand>
        <name>substrate</name>
    </ligand>
</feature>
<dbReference type="NCBIfam" id="TIGR01379">
    <property type="entry name" value="thiL"/>
    <property type="match status" value="1"/>
</dbReference>
<evidence type="ECO:0000256" key="2">
    <source>
        <dbReference type="HAMAP-Rule" id="MF_02128"/>
    </source>
</evidence>
<feature type="binding site" evidence="2">
    <location>
        <position position="83"/>
    </location>
    <ligand>
        <name>Mg(2+)</name>
        <dbReference type="ChEBI" id="CHEBI:18420"/>
        <label>3</label>
    </ligand>
</feature>